<organism evidence="4 5">
    <name type="scientific">Cytospora paraplurivora</name>
    <dbReference type="NCBI Taxonomy" id="2898453"/>
    <lineage>
        <taxon>Eukaryota</taxon>
        <taxon>Fungi</taxon>
        <taxon>Dikarya</taxon>
        <taxon>Ascomycota</taxon>
        <taxon>Pezizomycotina</taxon>
        <taxon>Sordariomycetes</taxon>
        <taxon>Sordariomycetidae</taxon>
        <taxon>Diaporthales</taxon>
        <taxon>Cytosporaceae</taxon>
        <taxon>Cytospora</taxon>
    </lineage>
</organism>
<keyword evidence="5" id="KW-1185">Reference proteome</keyword>
<evidence type="ECO:0000259" key="3">
    <source>
        <dbReference type="Pfam" id="PF26118"/>
    </source>
</evidence>
<accession>A0AAN9U5C3</accession>
<feature type="compositionally biased region" description="Basic and acidic residues" evidence="2">
    <location>
        <begin position="54"/>
        <end position="74"/>
    </location>
</feature>
<feature type="coiled-coil region" evidence="1">
    <location>
        <begin position="173"/>
        <end position="365"/>
    </location>
</feature>
<keyword evidence="1" id="KW-0175">Coiled coil</keyword>
<name>A0AAN9U5C3_9PEZI</name>
<gene>
    <name evidence="4" type="ORF">SLS53_005552</name>
</gene>
<evidence type="ECO:0000313" key="4">
    <source>
        <dbReference type="EMBL" id="KAK7739958.1"/>
    </source>
</evidence>
<dbReference type="AlphaFoldDB" id="A0AAN9U5C3"/>
<feature type="domain" description="DUF8035" evidence="3">
    <location>
        <begin position="434"/>
        <end position="490"/>
    </location>
</feature>
<dbReference type="InterPro" id="IPR058348">
    <property type="entry name" value="DUF8035"/>
</dbReference>
<sequence>MSFYSDEHDEDVQYRYRRRDPSPPPVNYVQARSDVRERPRSAFFGRNSDPFLVPERERNMAITRVRERSRERRSSPPRIVLPSHAPPSHPQTPVVITPSYLDHQSSDDESSIDSRRHGRGRAYSHSRASSRSRSRSRRSEDAYMTVRDFEIVKKLEDNRRQLDALRNATSPQAEAERYELFRVRQELEDLRAKEEREAQRKQDEEKWDYRKSKYQLEDLRTREEREAREKAEAARRAADYEGFELRQSRKELEDLRAREEREAREKADAARRAADFENFELIQSKRELEALKAQQKKERDAMEKINDARTQVELIAAKEELDRIKRAEQKDKEERRIRREIELKQLEEQRRAEEEREAREKADAEAVARWQAREAEKALKEQREKEKADREYRQRMREHLLATGMSEDQIQAVLDKKKINETPSSSSTDLTQSKATYTRMARRHVSLETLRVKNIDFDLDVQNPEYVVIKRWVPPEEQQQLWTLTKAIRDGREQVTQTLSVEDRRHHHHSHHRHKSGDSLVVVKKTRRERSRSPSVSTLMYLAGAR</sequence>
<evidence type="ECO:0000313" key="5">
    <source>
        <dbReference type="Proteomes" id="UP001320245"/>
    </source>
</evidence>
<proteinExistence type="predicted"/>
<reference evidence="4 5" key="1">
    <citation type="journal article" date="2023" name="PLoS ONE">
        <title>Cytospora paraplurivora sp. nov. isolated from orchards with fruit tree decline syndrome in Ontario, Canada.</title>
        <authorList>
            <person name="Ilyukhin E."/>
            <person name="Nguyen H.D.T."/>
            <person name="Castle A.J."/>
            <person name="Ellouze W."/>
        </authorList>
    </citation>
    <scope>NUCLEOTIDE SEQUENCE [LARGE SCALE GENOMIC DNA]</scope>
    <source>
        <strain evidence="4 5">FDS-564</strain>
    </source>
</reference>
<feature type="region of interest" description="Disordered" evidence="2">
    <location>
        <begin position="1"/>
        <end position="143"/>
    </location>
</feature>
<feature type="compositionally biased region" description="Basic residues" evidence="2">
    <location>
        <begin position="116"/>
        <end position="136"/>
    </location>
</feature>
<comment type="caution">
    <text evidence="4">The sequence shown here is derived from an EMBL/GenBank/DDBJ whole genome shotgun (WGS) entry which is preliminary data.</text>
</comment>
<evidence type="ECO:0000256" key="1">
    <source>
        <dbReference type="SAM" id="Coils"/>
    </source>
</evidence>
<protein>
    <recommendedName>
        <fullName evidence="3">DUF8035 domain-containing protein</fullName>
    </recommendedName>
</protein>
<dbReference type="Proteomes" id="UP001320245">
    <property type="component" value="Unassembled WGS sequence"/>
</dbReference>
<evidence type="ECO:0000256" key="2">
    <source>
        <dbReference type="SAM" id="MobiDB-lite"/>
    </source>
</evidence>
<dbReference type="Pfam" id="PF26118">
    <property type="entry name" value="DUF8035"/>
    <property type="match status" value="1"/>
</dbReference>
<dbReference type="EMBL" id="JAJSPL020000021">
    <property type="protein sequence ID" value="KAK7739958.1"/>
    <property type="molecule type" value="Genomic_DNA"/>
</dbReference>